<dbReference type="Pfam" id="PF21835">
    <property type="entry name" value="YIEGIA_cap"/>
    <property type="match status" value="1"/>
</dbReference>
<dbReference type="KEGG" id="tki:TKV_c15190"/>
<dbReference type="EMBL" id="CP009170">
    <property type="protein sequence ID" value="AIS52684.1"/>
    <property type="molecule type" value="Genomic_DNA"/>
</dbReference>
<dbReference type="RefSeq" id="WP_049685396.1">
    <property type="nucleotide sequence ID" value="NZ_CP009170.1"/>
</dbReference>
<proteinExistence type="predicted"/>
<dbReference type="HOGENOM" id="CLU_203935_1_0_9"/>
<name>A0A097AS94_THEKI</name>
<sequence>MEIHLTGYIIAIVALKNAKDNVSSGTAPIIYVENEEEQQRISMYLSRIFKAAAHDLENGVFILVKQY</sequence>
<organism evidence="1 2">
    <name type="scientific">Thermoanaerobacter kivui</name>
    <name type="common">Acetogenium kivui</name>
    <dbReference type="NCBI Taxonomy" id="2325"/>
    <lineage>
        <taxon>Bacteria</taxon>
        <taxon>Bacillati</taxon>
        <taxon>Bacillota</taxon>
        <taxon>Clostridia</taxon>
        <taxon>Thermoanaerobacterales</taxon>
        <taxon>Thermoanaerobacteraceae</taxon>
        <taxon>Thermoanaerobacter</taxon>
    </lineage>
</organism>
<dbReference type="OrthoDB" id="1955035at2"/>
<reference evidence="2" key="1">
    <citation type="journal article" date="2015" name="Genome Announc.">
        <title>Whole-Genome Sequences of 80 Environmental and Clinical Isolates of Burkholderia pseudomallei.</title>
        <authorList>
            <person name="Johnson S.L."/>
            <person name="Baker A.L."/>
            <person name="Chain P.S."/>
            <person name="Currie B.J."/>
            <person name="Daligault H.E."/>
            <person name="Davenport K.W."/>
            <person name="Davis C.B."/>
            <person name="Inglis T.J."/>
            <person name="Kaestli M."/>
            <person name="Koren S."/>
            <person name="Mayo M."/>
            <person name="Merritt A.J."/>
            <person name="Price E.P."/>
            <person name="Sarovich D.S."/>
            <person name="Warner J."/>
            <person name="Rosovitz M.J."/>
        </authorList>
    </citation>
    <scope>NUCLEOTIDE SEQUENCE [LARGE SCALE GENOMIC DNA]</scope>
    <source>
        <strain evidence="2">DSM 2030</strain>
    </source>
</reference>
<evidence type="ECO:0000313" key="1">
    <source>
        <dbReference type="EMBL" id="AIS52684.1"/>
    </source>
</evidence>
<dbReference type="InterPro" id="IPR054055">
    <property type="entry name" value="YpzH"/>
</dbReference>
<protein>
    <submittedName>
        <fullName evidence="1">Uncharacterized protein</fullName>
    </submittedName>
</protein>
<dbReference type="STRING" id="2325.TKV_c15190"/>
<keyword evidence="2" id="KW-1185">Reference proteome</keyword>
<accession>A0A097AS94</accession>
<dbReference type="AlphaFoldDB" id="A0A097AS94"/>
<evidence type="ECO:0000313" key="2">
    <source>
        <dbReference type="Proteomes" id="UP000029669"/>
    </source>
</evidence>
<gene>
    <name evidence="1" type="ORF">TKV_c15190</name>
</gene>
<dbReference type="Proteomes" id="UP000029669">
    <property type="component" value="Chromosome"/>
</dbReference>